<dbReference type="Pfam" id="PF03748">
    <property type="entry name" value="FliL"/>
    <property type="match status" value="1"/>
</dbReference>
<reference evidence="12" key="1">
    <citation type="journal article" date="2019" name="Int. J. Syst. Evol. Microbiol.">
        <title>The Global Catalogue of Microorganisms (GCM) 10K type strain sequencing project: providing services to taxonomists for standard genome sequencing and annotation.</title>
        <authorList>
            <consortium name="The Broad Institute Genomics Platform"/>
            <consortium name="The Broad Institute Genome Sequencing Center for Infectious Disease"/>
            <person name="Wu L."/>
            <person name="Ma J."/>
        </authorList>
    </citation>
    <scope>NUCLEOTIDE SEQUENCE [LARGE SCALE GENOMIC DNA]</scope>
    <source>
        <strain evidence="12">CCUG 60525</strain>
    </source>
</reference>
<comment type="caution">
    <text evidence="11">The sequence shown here is derived from an EMBL/GenBank/DDBJ whole genome shotgun (WGS) entry which is preliminary data.</text>
</comment>
<comment type="similarity">
    <text evidence="3 10">Belongs to the FliL family.</text>
</comment>
<proteinExistence type="inferred from homology"/>
<dbReference type="PANTHER" id="PTHR35091">
    <property type="entry name" value="FLAGELLAR PROTEIN FLIL"/>
    <property type="match status" value="1"/>
</dbReference>
<evidence type="ECO:0000256" key="9">
    <source>
        <dbReference type="ARBA" id="ARBA00023136"/>
    </source>
</evidence>
<keyword evidence="4" id="KW-1003">Cell membrane</keyword>
<comment type="subcellular location">
    <subcellularLocation>
        <location evidence="10">Cell inner membrane</location>
    </subcellularLocation>
    <subcellularLocation>
        <location evidence="2">Cell membrane</location>
        <topology evidence="2">Single-pass membrane protein</topology>
    </subcellularLocation>
</comment>
<evidence type="ECO:0000256" key="2">
    <source>
        <dbReference type="ARBA" id="ARBA00004162"/>
    </source>
</evidence>
<evidence type="ECO:0000313" key="12">
    <source>
        <dbReference type="Proteomes" id="UP001597048"/>
    </source>
</evidence>
<feature type="transmembrane region" description="Helical" evidence="10">
    <location>
        <begin position="20"/>
        <end position="40"/>
    </location>
</feature>
<sequence>MANDLTMPQVASWYKRKAVVISAMIAVLIIVLGGVAWFFMQPSEDVEPTPVIDITPLYIGAREPFIFSIVAGRHPRLVQVEVQLLVRGEKSSIEAQRHLPLLESTLLSVFSRQSADNYITADGKQALRKEAVNELNAVLTEELGTPLIEKVLFTSIVMQ</sequence>
<keyword evidence="10" id="KW-0997">Cell inner membrane</keyword>
<evidence type="ECO:0000256" key="3">
    <source>
        <dbReference type="ARBA" id="ARBA00008281"/>
    </source>
</evidence>
<dbReference type="RefSeq" id="WP_379556776.1">
    <property type="nucleotide sequence ID" value="NZ_JBHTJS010000003.1"/>
</dbReference>
<dbReference type="EMBL" id="JBHTJS010000003">
    <property type="protein sequence ID" value="MFD1006850.1"/>
    <property type="molecule type" value="Genomic_DNA"/>
</dbReference>
<keyword evidence="7 10" id="KW-0283">Flagellar rotation</keyword>
<evidence type="ECO:0000256" key="7">
    <source>
        <dbReference type="ARBA" id="ARBA00022779"/>
    </source>
</evidence>
<evidence type="ECO:0000256" key="6">
    <source>
        <dbReference type="ARBA" id="ARBA00022692"/>
    </source>
</evidence>
<keyword evidence="11" id="KW-0966">Cell projection</keyword>
<keyword evidence="8 10" id="KW-1133">Transmembrane helix</keyword>
<evidence type="ECO:0000256" key="4">
    <source>
        <dbReference type="ARBA" id="ARBA00022475"/>
    </source>
</evidence>
<organism evidence="11 12">
    <name type="scientific">Oceanisphaera ostreae</name>
    <dbReference type="NCBI Taxonomy" id="914151"/>
    <lineage>
        <taxon>Bacteria</taxon>
        <taxon>Pseudomonadati</taxon>
        <taxon>Pseudomonadota</taxon>
        <taxon>Gammaproteobacteria</taxon>
        <taxon>Aeromonadales</taxon>
        <taxon>Aeromonadaceae</taxon>
        <taxon>Oceanisphaera</taxon>
    </lineage>
</organism>
<evidence type="ECO:0000256" key="10">
    <source>
        <dbReference type="RuleBase" id="RU364125"/>
    </source>
</evidence>
<evidence type="ECO:0000256" key="1">
    <source>
        <dbReference type="ARBA" id="ARBA00002254"/>
    </source>
</evidence>
<keyword evidence="12" id="KW-1185">Reference proteome</keyword>
<keyword evidence="11" id="KW-0969">Cilium</keyword>
<dbReference type="PANTHER" id="PTHR35091:SF2">
    <property type="entry name" value="FLAGELLAR PROTEIN FLIL"/>
    <property type="match status" value="1"/>
</dbReference>
<accession>A0ABW3KEX6</accession>
<evidence type="ECO:0000256" key="8">
    <source>
        <dbReference type="ARBA" id="ARBA00022989"/>
    </source>
</evidence>
<keyword evidence="9 10" id="KW-0472">Membrane</keyword>
<keyword evidence="6 10" id="KW-0812">Transmembrane</keyword>
<protein>
    <recommendedName>
        <fullName evidence="10">Flagellar protein FliL</fullName>
    </recommendedName>
</protein>
<keyword evidence="11" id="KW-0282">Flagellum</keyword>
<dbReference type="Proteomes" id="UP001597048">
    <property type="component" value="Unassembled WGS sequence"/>
</dbReference>
<evidence type="ECO:0000313" key="11">
    <source>
        <dbReference type="EMBL" id="MFD1006850.1"/>
    </source>
</evidence>
<gene>
    <name evidence="11" type="ORF">ACFQ1C_01565</name>
</gene>
<dbReference type="InterPro" id="IPR005503">
    <property type="entry name" value="FliL"/>
</dbReference>
<keyword evidence="5 10" id="KW-0145">Chemotaxis</keyword>
<name>A0ABW3KEX6_9GAMM</name>
<evidence type="ECO:0000256" key="5">
    <source>
        <dbReference type="ARBA" id="ARBA00022500"/>
    </source>
</evidence>
<comment type="function">
    <text evidence="1 10">Controls the rotational direction of flagella during chemotaxis.</text>
</comment>